<evidence type="ECO:0000259" key="3">
    <source>
        <dbReference type="Pfam" id="PF20169"/>
    </source>
</evidence>
<dbReference type="PANTHER" id="PTHR48084">
    <property type="entry name" value="2-OXOGLUTARATE OXIDOREDUCTASE SUBUNIT KORB-RELATED"/>
    <property type="match status" value="1"/>
</dbReference>
<sequence length="1149" mass="121433">MPEIDRAYRLDDRFDRSLGRVYLTGTQALVRLLLAQAAIDRRDGLDTAGLVSGYRGSPLGAVDQELWRAKERLAAAGIRFQPGINEDLAAAALLGSQRVALDPAATVEGVFGLWYGKGPGVDRSGDALKHGNAYGSSPKGGVLVVAGDDHGCVSSSMSHQSDLALAAWHMPVIHPGAIAEYEAFGLWGFAASRFSGAWVGFKAISEVVEGAASVDLAPLPRFATPAFAPPLGGLHIRWPDLPSLAIEARALTKLEAIRAFARANPLDRLVVAPERPRLLVVMVGKAHGDAMEAFRLLGLGPDGLAAAGVAVLKVGLVHPLDVAGIVAVAAGVETVLVIEEKAALVERQLRDGLYDLPAESRPRILGKRDAAGAPLVPEVEELRPSRLLAILAGTLRGLGLAVREPDAVPAFPAAGPLPVRTPYFCSGCPHNTSTRVPEGSQGRAGIGCHFMANWMERDTTGIVPMGAEGIDWTGQAPFTRQAHVFQNLGDGTYFHSGHAAIRQAVASGASLTYKILYNDAVAMTGGQPVDGVLTVPQITRLVSAEGARRVVVVSDDPDRVARAAARDPLGPGVTVHHRDDLDAVQRELREIEGVTVLVYDQTCATEARRRRKRGLAPQPARRAVINDLVCEGCGDCQQKSNCLSVVPVETEFGRKRAIDQTGCNSDLSCLKGFCPSFVTLEGATPRRRPGVAVDPETVAARAAALPEPATALGPEPYEILVAGVGGTGVVTVGALITMAAHLEGRGASVLDFMGFAQKGGQVLSFVRLAAAPSTLHQVRIDRGRADAVLACDLVVAASPDAAAVIDPARTRIVANTHEIPTGATLRDPNARIDTRMLEALLARRVGAGALLSLDAQGMAARLIGDAQAANVLLLGFAWQCGLVPVSRAALEQAVVLNGTAVSGNRLALAWGRLLAADPAFVEGQISPEPEPAQDLDAVVARRSDYLTAYQDAAYAARYRDRVAAVRGTAGDALAEAVARSLFKLMAIKDEYEVARLQSDPAFHARLARDFEGPVRPTFHLAPPFLARTRPGETEPRKIAFGPWLLPVLRGIAALKGLRGRRLDPLRLIAERREERAVLEAYEAQIDAALALVGRADPAILRDLLAAPQEIRGFGPVKARAIAAWRVRSEALLATARAGNDAGALLSRAG</sequence>
<dbReference type="SUPFAM" id="SSF53323">
    <property type="entry name" value="Pyruvate-ferredoxin oxidoreductase, PFOR, domain III"/>
    <property type="match status" value="1"/>
</dbReference>
<dbReference type="EMBL" id="SRLB01000040">
    <property type="protein sequence ID" value="TGD94698.1"/>
    <property type="molecule type" value="Genomic_DNA"/>
</dbReference>
<dbReference type="NCBIfam" id="NF009589">
    <property type="entry name" value="PRK13030.1"/>
    <property type="match status" value="1"/>
</dbReference>
<keyword evidence="5" id="KW-1185">Reference proteome</keyword>
<dbReference type="SUPFAM" id="SSF52518">
    <property type="entry name" value="Thiamin diphosphate-binding fold (THDP-binding)"/>
    <property type="match status" value="2"/>
</dbReference>
<dbReference type="RefSeq" id="WP_135419230.1">
    <property type="nucleotide sequence ID" value="NZ_SRLB01000040.1"/>
</dbReference>
<evidence type="ECO:0000259" key="2">
    <source>
        <dbReference type="Pfam" id="PF01558"/>
    </source>
</evidence>
<comment type="caution">
    <text evidence="4">The sequence shown here is derived from an EMBL/GenBank/DDBJ whole genome shotgun (WGS) entry which is preliminary data.</text>
</comment>
<keyword evidence="1" id="KW-0560">Oxidoreductase</keyword>
<dbReference type="Proteomes" id="UP000297535">
    <property type="component" value="Unassembled WGS sequence"/>
</dbReference>
<protein>
    <submittedName>
        <fullName evidence="4">Indolepyruvate ferredoxin oxidoreductase family protein</fullName>
    </submittedName>
</protein>
<feature type="domain" description="Pyruvate/ketoisovalerate oxidoreductase catalytic" evidence="2">
    <location>
        <begin position="725"/>
        <end position="895"/>
    </location>
</feature>
<accession>A0A4Z0NG16</accession>
<evidence type="ECO:0000256" key="1">
    <source>
        <dbReference type="ARBA" id="ARBA00023002"/>
    </source>
</evidence>
<name>A0A4Z0NG16_9HYPH</name>
<dbReference type="Pfam" id="PF20169">
    <property type="entry name" value="DUF6537"/>
    <property type="match status" value="1"/>
</dbReference>
<evidence type="ECO:0000313" key="4">
    <source>
        <dbReference type="EMBL" id="TGD94698.1"/>
    </source>
</evidence>
<reference evidence="4 5" key="1">
    <citation type="submission" date="2019-04" db="EMBL/GenBank/DDBJ databases">
        <authorList>
            <person name="Feng G."/>
            <person name="Zhu H."/>
        </authorList>
    </citation>
    <scope>NUCLEOTIDE SEQUENCE [LARGE SCALE GENOMIC DNA]</scope>
    <source>
        <strain evidence="4 5">6HR-1</strain>
    </source>
</reference>
<evidence type="ECO:0000313" key="5">
    <source>
        <dbReference type="Proteomes" id="UP000297535"/>
    </source>
</evidence>
<keyword evidence="4" id="KW-0670">Pyruvate</keyword>
<dbReference type="InterPro" id="IPR051457">
    <property type="entry name" value="2-oxoacid:Fd_oxidoreductase"/>
</dbReference>
<dbReference type="SUPFAM" id="SSF52922">
    <property type="entry name" value="TK C-terminal domain-like"/>
    <property type="match status" value="1"/>
</dbReference>
<gene>
    <name evidence="4" type="ORF">EU555_31195</name>
</gene>
<dbReference type="NCBIfam" id="NF009588">
    <property type="entry name" value="PRK13029.1"/>
    <property type="match status" value="1"/>
</dbReference>
<dbReference type="GO" id="GO:0016903">
    <property type="term" value="F:oxidoreductase activity, acting on the aldehyde or oxo group of donors"/>
    <property type="evidence" value="ECO:0007669"/>
    <property type="project" value="InterPro"/>
</dbReference>
<dbReference type="CDD" id="cd07034">
    <property type="entry name" value="TPP_PYR_PFOR_IOR-alpha_like"/>
    <property type="match status" value="1"/>
</dbReference>
<dbReference type="InterPro" id="IPR046667">
    <property type="entry name" value="DUF6537"/>
</dbReference>
<dbReference type="InterPro" id="IPR029061">
    <property type="entry name" value="THDP-binding"/>
</dbReference>
<dbReference type="Pfam" id="PF01558">
    <property type="entry name" value="POR"/>
    <property type="match status" value="1"/>
</dbReference>
<dbReference type="OrthoDB" id="9803617at2"/>
<dbReference type="InterPro" id="IPR019752">
    <property type="entry name" value="Pyrv/ketoisovalerate_OxRed_cat"/>
</dbReference>
<dbReference type="PANTHER" id="PTHR48084:SF3">
    <property type="entry name" value="SUBUNIT OF PYRUVATE:FLAVODOXIN OXIDOREDUCTASE"/>
    <property type="match status" value="1"/>
</dbReference>
<dbReference type="InterPro" id="IPR002880">
    <property type="entry name" value="Pyrv_Fd/Flavodoxin_OxRdtase_N"/>
</dbReference>
<proteinExistence type="predicted"/>
<dbReference type="InterPro" id="IPR002869">
    <property type="entry name" value="Pyrv_flavodox_OxRed_cen"/>
</dbReference>
<organism evidence="4 5">
    <name type="scientific">Methylobacterium nonmethylotrophicum</name>
    <dbReference type="NCBI Taxonomy" id="1141884"/>
    <lineage>
        <taxon>Bacteria</taxon>
        <taxon>Pseudomonadati</taxon>
        <taxon>Pseudomonadota</taxon>
        <taxon>Alphaproteobacteria</taxon>
        <taxon>Hyphomicrobiales</taxon>
        <taxon>Methylobacteriaceae</taxon>
        <taxon>Methylobacterium</taxon>
    </lineage>
</organism>
<feature type="domain" description="DUF6537" evidence="3">
    <location>
        <begin position="935"/>
        <end position="1129"/>
    </location>
</feature>
<dbReference type="InterPro" id="IPR009014">
    <property type="entry name" value="Transketo_C/PFOR_II"/>
</dbReference>
<dbReference type="AlphaFoldDB" id="A0A4Z0NG16"/>
<dbReference type="Gene3D" id="3.40.50.970">
    <property type="match status" value="1"/>
</dbReference>
<dbReference type="Gene3D" id="3.40.920.10">
    <property type="entry name" value="Pyruvate-ferredoxin oxidoreductase, PFOR, domain III"/>
    <property type="match status" value="1"/>
</dbReference>